<dbReference type="Pfam" id="PF01061">
    <property type="entry name" value="ABC2_membrane"/>
    <property type="match status" value="1"/>
</dbReference>
<dbReference type="Proteomes" id="UP000550729">
    <property type="component" value="Unassembled WGS sequence"/>
</dbReference>
<feature type="domain" description="ABC transmembrane type-2" evidence="7">
    <location>
        <begin position="27"/>
        <end position="267"/>
    </location>
</feature>
<feature type="transmembrane region" description="Helical" evidence="6">
    <location>
        <begin position="119"/>
        <end position="144"/>
    </location>
</feature>
<organism evidence="8 9">
    <name type="scientific">Gordonia asplenii</name>
    <dbReference type="NCBI Taxonomy" id="2725283"/>
    <lineage>
        <taxon>Bacteria</taxon>
        <taxon>Bacillati</taxon>
        <taxon>Actinomycetota</taxon>
        <taxon>Actinomycetes</taxon>
        <taxon>Mycobacteriales</taxon>
        <taxon>Gordoniaceae</taxon>
        <taxon>Gordonia</taxon>
    </lineage>
</organism>
<reference evidence="8 9" key="1">
    <citation type="submission" date="2020-04" db="EMBL/GenBank/DDBJ databases">
        <title>Gordonia sp. nov. TBRC 11910.</title>
        <authorList>
            <person name="Suriyachadkun C."/>
        </authorList>
    </citation>
    <scope>NUCLEOTIDE SEQUENCE [LARGE SCALE GENOMIC DNA]</scope>
    <source>
        <strain evidence="8 9">TBRC 11910</strain>
    </source>
</reference>
<dbReference type="GO" id="GO:0046677">
    <property type="term" value="P:response to antibiotic"/>
    <property type="evidence" value="ECO:0007669"/>
    <property type="project" value="UniProtKB-KW"/>
</dbReference>
<comment type="caution">
    <text evidence="8">The sequence shown here is derived from an EMBL/GenBank/DDBJ whole genome shotgun (WGS) entry which is preliminary data.</text>
</comment>
<comment type="subcellular location">
    <subcellularLocation>
        <location evidence="6">Cell membrane</location>
        <topology evidence="6">Multi-pass membrane protein</topology>
    </subcellularLocation>
    <subcellularLocation>
        <location evidence="1">Membrane</location>
        <topology evidence="1">Multi-pass membrane protein</topology>
    </subcellularLocation>
</comment>
<dbReference type="PIRSF" id="PIRSF006648">
    <property type="entry name" value="DrrB"/>
    <property type="match status" value="1"/>
</dbReference>
<keyword evidence="5" id="KW-0046">Antibiotic resistance</keyword>
<keyword evidence="6" id="KW-1003">Cell membrane</keyword>
<evidence type="ECO:0000256" key="4">
    <source>
        <dbReference type="ARBA" id="ARBA00023136"/>
    </source>
</evidence>
<feature type="transmembrane region" description="Helical" evidence="6">
    <location>
        <begin position="75"/>
        <end position="98"/>
    </location>
</feature>
<evidence type="ECO:0000256" key="6">
    <source>
        <dbReference type="RuleBase" id="RU361157"/>
    </source>
</evidence>
<dbReference type="RefSeq" id="WP_170195994.1">
    <property type="nucleotide sequence ID" value="NZ_JABBNB010000023.1"/>
</dbReference>
<dbReference type="AlphaFoldDB" id="A0A848KZ50"/>
<gene>
    <name evidence="8" type="ORF">HH308_19950</name>
</gene>
<dbReference type="InterPro" id="IPR051784">
    <property type="entry name" value="Nod_factor_ABC_transporter"/>
</dbReference>
<feature type="transmembrane region" description="Helical" evidence="6">
    <location>
        <begin position="237"/>
        <end position="259"/>
    </location>
</feature>
<dbReference type="PROSITE" id="PS51012">
    <property type="entry name" value="ABC_TM2"/>
    <property type="match status" value="1"/>
</dbReference>
<evidence type="ECO:0000313" key="8">
    <source>
        <dbReference type="EMBL" id="NMO03492.1"/>
    </source>
</evidence>
<sequence>MSTLTHAVTDSNTMLRRNMRHMLRYPVLTGLTIGTPVILLLIFVYVFGGTLGNGLPSGATGSAPIGGGTAAYLRYVVPGIMLIAIVMGAQGTAITVAMDMREGIVARFRTMAISRASVLTGHVVGAVIQTMLAVVVVFAVAVALGFRTSTGVGSVLAAFGVIALIAVALTWISVGMGIAAKSVESASNTPMILMLLPFLSSGFVPADSMPTVIAWFAKHQPFTPFIETVRALLLGTPMGHNLLISIIWCVVLSGVGYAWSMRTYNRSSLN</sequence>
<accession>A0A848KZ50</accession>
<dbReference type="EMBL" id="JABBNB010000023">
    <property type="protein sequence ID" value="NMO03492.1"/>
    <property type="molecule type" value="Genomic_DNA"/>
</dbReference>
<keyword evidence="9" id="KW-1185">Reference proteome</keyword>
<evidence type="ECO:0000256" key="5">
    <source>
        <dbReference type="ARBA" id="ARBA00023251"/>
    </source>
</evidence>
<keyword evidence="6" id="KW-0813">Transport</keyword>
<evidence type="ECO:0000313" key="9">
    <source>
        <dbReference type="Proteomes" id="UP000550729"/>
    </source>
</evidence>
<dbReference type="InterPro" id="IPR000412">
    <property type="entry name" value="ABC_2_transport"/>
</dbReference>
<dbReference type="InterPro" id="IPR013525">
    <property type="entry name" value="ABC2_TM"/>
</dbReference>
<feature type="transmembrane region" description="Helical" evidence="6">
    <location>
        <begin position="25"/>
        <end position="47"/>
    </location>
</feature>
<dbReference type="PANTHER" id="PTHR43229">
    <property type="entry name" value="NODULATION PROTEIN J"/>
    <property type="match status" value="1"/>
</dbReference>
<dbReference type="GO" id="GO:0140359">
    <property type="term" value="F:ABC-type transporter activity"/>
    <property type="evidence" value="ECO:0007669"/>
    <property type="project" value="InterPro"/>
</dbReference>
<evidence type="ECO:0000259" key="7">
    <source>
        <dbReference type="PROSITE" id="PS51012"/>
    </source>
</evidence>
<dbReference type="InterPro" id="IPR047817">
    <property type="entry name" value="ABC2_TM_bact-type"/>
</dbReference>
<feature type="transmembrane region" description="Helical" evidence="6">
    <location>
        <begin position="156"/>
        <end position="180"/>
    </location>
</feature>
<dbReference type="PANTHER" id="PTHR43229:SF2">
    <property type="entry name" value="NODULATION PROTEIN J"/>
    <property type="match status" value="1"/>
</dbReference>
<comment type="similarity">
    <text evidence="6">Belongs to the ABC-2 integral membrane protein family.</text>
</comment>
<keyword evidence="3 6" id="KW-1133">Transmembrane helix</keyword>
<evidence type="ECO:0000256" key="3">
    <source>
        <dbReference type="ARBA" id="ARBA00022989"/>
    </source>
</evidence>
<evidence type="ECO:0000256" key="2">
    <source>
        <dbReference type="ARBA" id="ARBA00022692"/>
    </source>
</evidence>
<feature type="transmembrane region" description="Helical" evidence="6">
    <location>
        <begin position="192"/>
        <end position="217"/>
    </location>
</feature>
<name>A0A848KZ50_9ACTN</name>
<keyword evidence="4 6" id="KW-0472">Membrane</keyword>
<evidence type="ECO:0000256" key="1">
    <source>
        <dbReference type="ARBA" id="ARBA00004141"/>
    </source>
</evidence>
<keyword evidence="2 6" id="KW-0812">Transmembrane</keyword>
<dbReference type="GO" id="GO:0043190">
    <property type="term" value="C:ATP-binding cassette (ABC) transporter complex"/>
    <property type="evidence" value="ECO:0007669"/>
    <property type="project" value="InterPro"/>
</dbReference>
<proteinExistence type="inferred from homology"/>
<protein>
    <recommendedName>
        <fullName evidence="6">Transport permease protein</fullName>
    </recommendedName>
</protein>